<sequence>MESITWDFSEMRRLLVDRDKFKQTDGARQVFDEWYRIARIFAGGKISIEQMLDCTDECIHVMFISHSPQTFVQVNMDYYVISSLMKAFRNILTILTTKPKFQVLRDKPHFVAIVNWLQQNEIPQLVIGSKNDRIDAIARVEYSESIAALLQFGIALSATYPTVYPIPPFSIYSYDFLTLGFNTAENLSLRQSVIHSINAMFQIDPIKTLPTLAPLAQDDEACACLWTPSILASKECVEILSKSVDYSIRKRGVGVLSVLFNSLNDFVSKLAGTLNSLPVAVGNTILYHFCTLIAVITQRVPANCDRELTTQPEERIAGKSLLQSATHYFPNNDYVLDLLFSPLITSLFPLPSITSPYLDTYSDHSLLRYFFPFLQQAIGAMSVAGVSGNENDQDIVNLLRDLAVLLISSHTVNYDVGFALFQCLLLAMRHGYIETERFPEITAKVVNFYAVKRSTIPAGMMLDASIHDSISWIRGIFANSDDRHRDMRAIKEVVCVVLGMKETEATMNAPVDPEVSEAVMEEFLRIHHVEMLLIMRDILLTSQLDESGSISVNLQTKLLYTINNWVINDNKSLTPDDLKSAFLPLLRALTPLIHSSLVYLLLEVSTRVILLYDNLTHNGGSGAPSNSFGGNDVPSIADDSLLVGILERAPKGSSAEEGEMYYTSTGIIEKCLQLAGEVGRTKLAEFFPYYCLLDRSVEVRRSALAAIGKYPELVKKYYRDVLSSLEMRITGNEAHIQIGLSDMIIAAAPALRVIATTDVSCIPQCLIYLIEGMQLSIENTFMNEPSPVLIAACHAIFASTDPRYVPSILDYVEDYHYSYVHILQKYCPEWSYKNTEEMRPLMPPPIRVVQPSQDLWPQYWSQINAYVSQGPNGLLSALQLLQNIRAHDSCAEHQTLLQQYLMTTLLPTINAYFLPQLDADHHYVLSPALLSNALSVLQLMGFLHAVCPRESEYLLHLSELSAQIVEAVRRTSSDAAFVRTVEQEASKVAPISPAVSAVVQPCTVLPVSSQVSVQSSSQVPSRVSVQSSSRVSQSVPQPEAGVFPTLQRVDSVVLNDSTRTLEAMGMRRRDTGESVPNAGVEVQFVDEEVKPAEEVKEEPEEVKEEKTEEVKDEKSEKEEKPEEKKPEEAKEETSEQAKEGPPKEAKPEEKQAPMGSVYDLPSVPTIIHINHQEEEREERVVEAE</sequence>
<dbReference type="SUPFAM" id="SSF48371">
    <property type="entry name" value="ARM repeat"/>
    <property type="match status" value="1"/>
</dbReference>
<dbReference type="STRING" id="478820.A0A196SF79"/>
<feature type="region of interest" description="Disordered" evidence="1">
    <location>
        <begin position="1018"/>
        <end position="1038"/>
    </location>
</feature>
<feature type="compositionally biased region" description="Basic and acidic residues" evidence="1">
    <location>
        <begin position="1103"/>
        <end position="1151"/>
    </location>
</feature>
<reference evidence="2 3" key="1">
    <citation type="submission" date="2016-05" db="EMBL/GenBank/DDBJ databases">
        <title>Nuclear genome of Blastocystis sp. subtype 1 NandII.</title>
        <authorList>
            <person name="Gentekaki E."/>
            <person name="Curtis B."/>
            <person name="Stairs C."/>
            <person name="Eme L."/>
            <person name="Herman E."/>
            <person name="Klimes V."/>
            <person name="Arias M.C."/>
            <person name="Elias M."/>
            <person name="Hilliou F."/>
            <person name="Klute M."/>
            <person name="Malik S.-B."/>
            <person name="Pightling A."/>
            <person name="Rachubinski R."/>
            <person name="Salas D."/>
            <person name="Schlacht A."/>
            <person name="Suga H."/>
            <person name="Archibald J."/>
            <person name="Ball S.G."/>
            <person name="Clark G."/>
            <person name="Dacks J."/>
            <person name="Van Der Giezen M."/>
            <person name="Tsaousis A."/>
            <person name="Roger A."/>
        </authorList>
    </citation>
    <scope>NUCLEOTIDE SEQUENCE [LARGE SCALE GENOMIC DNA]</scope>
    <source>
        <strain evidence="3">ATCC 50177 / NandII</strain>
    </source>
</reference>
<proteinExistence type="predicted"/>
<keyword evidence="3" id="KW-1185">Reference proteome</keyword>
<evidence type="ECO:0000256" key="1">
    <source>
        <dbReference type="SAM" id="MobiDB-lite"/>
    </source>
</evidence>
<gene>
    <name evidence="2" type="ORF">AV274_3678</name>
</gene>
<dbReference type="AlphaFoldDB" id="A0A196SF79"/>
<name>A0A196SF79_BLAHN</name>
<evidence type="ECO:0000313" key="2">
    <source>
        <dbReference type="EMBL" id="OAO14634.1"/>
    </source>
</evidence>
<comment type="caution">
    <text evidence="2">The sequence shown here is derived from an EMBL/GenBank/DDBJ whole genome shotgun (WGS) entry which is preliminary data.</text>
</comment>
<dbReference type="EMBL" id="LXWW01000228">
    <property type="protein sequence ID" value="OAO14634.1"/>
    <property type="molecule type" value="Genomic_DNA"/>
</dbReference>
<dbReference type="Proteomes" id="UP000078348">
    <property type="component" value="Unassembled WGS sequence"/>
</dbReference>
<feature type="region of interest" description="Disordered" evidence="1">
    <location>
        <begin position="1063"/>
        <end position="1184"/>
    </location>
</feature>
<dbReference type="OrthoDB" id="19660at2759"/>
<organism evidence="2 3">
    <name type="scientific">Blastocystis sp. subtype 1 (strain ATCC 50177 / NandII)</name>
    <dbReference type="NCBI Taxonomy" id="478820"/>
    <lineage>
        <taxon>Eukaryota</taxon>
        <taxon>Sar</taxon>
        <taxon>Stramenopiles</taxon>
        <taxon>Bigyra</taxon>
        <taxon>Opalozoa</taxon>
        <taxon>Opalinata</taxon>
        <taxon>Blastocystidae</taxon>
        <taxon>Blastocystis</taxon>
    </lineage>
</organism>
<feature type="compositionally biased region" description="Basic and acidic residues" evidence="1">
    <location>
        <begin position="1170"/>
        <end position="1184"/>
    </location>
</feature>
<evidence type="ECO:0000313" key="3">
    <source>
        <dbReference type="Proteomes" id="UP000078348"/>
    </source>
</evidence>
<dbReference type="InterPro" id="IPR016024">
    <property type="entry name" value="ARM-type_fold"/>
</dbReference>
<protein>
    <submittedName>
        <fullName evidence="2">Uncharacterized protein</fullName>
    </submittedName>
</protein>
<accession>A0A196SF79</accession>